<gene>
    <name evidence="2" type="ORF">C0Q70_16661</name>
</gene>
<feature type="compositionally biased region" description="Basic and acidic residues" evidence="1">
    <location>
        <begin position="393"/>
        <end position="409"/>
    </location>
</feature>
<sequence length="732" mass="83981">MNPNLADEEYATDVISQKHPPFKTELNWSSSESGKSEEYDMKTAEDQKQLLDETQIYSTYSSPEVSDDDTQRSFLHFTSTQVYDVLEGEDAGNLKKKNDTSPQAFETSKNEELNKDFIGATINANAAQCHLDQESENAGEWISPSPQENCLSMDQGKVFVSLMPTTTFPHLSRRKISEEETVNTKLYLTKKPTETNDIKQGTKAEVLREEEDFLKDKNEISHVSISNPNVKTNHPSSQLTEVNGCKVSVGQQENEFHIRQEMPDKGNQICMKENKNDFSISDNFYCNNLKDERQVSATDVFDCTIGDGLAISLKKKDEILQHTLGCGRRKTLTKPKALKSVAKKSEITKDIKKPDKSIITSVDGTSNNSYNMSTSKNGFIRRSSRIQTQVSNSRDERVKTQSEEEENRRSTRYKNVLIKRQSSTQAKGTEIGRHCVLNNIRRSNRIQTQVSNSRDERVKRQSEEEENRRSTRYKNVPIKRQSYTQAKGTEIGRHCVLNTPKGKMEIKEPYKKKRKAIKKCQGHHVKSGNLKKEIPKDVSKIKKNTRLEEFKRNLTRELSTQDSKCQKLMGFDNEEVTASRQESRQQRKFIKRKLHIPEDTSVSPAKRLLRSNLTNTLNSNKDVLHVNEEIMNDQNIMSGLTSKTRDKCEAGFQDSSCQKREQRILDVKLICCKGAKTKIQIDRKTKDVHKKRKDFKEKKRRDFQLRHKTDLLKPKVTFTGVVDESGQKVAFL</sequence>
<evidence type="ECO:0000313" key="2">
    <source>
        <dbReference type="EMBL" id="PVD23392.1"/>
    </source>
</evidence>
<feature type="region of interest" description="Disordered" evidence="1">
    <location>
        <begin position="446"/>
        <end position="472"/>
    </location>
</feature>
<name>A0A2T7NQG4_POMCA</name>
<accession>A0A2T7NQG4</accession>
<feature type="region of interest" description="Disordered" evidence="1">
    <location>
        <begin position="363"/>
        <end position="415"/>
    </location>
</feature>
<feature type="compositionally biased region" description="Polar residues" evidence="1">
    <location>
        <begin position="363"/>
        <end position="377"/>
    </location>
</feature>
<protein>
    <submittedName>
        <fullName evidence="2">Uncharacterized protein</fullName>
    </submittedName>
</protein>
<comment type="caution">
    <text evidence="2">The sequence shown here is derived from an EMBL/GenBank/DDBJ whole genome shotgun (WGS) entry which is preliminary data.</text>
</comment>
<keyword evidence="3" id="KW-1185">Reference proteome</keyword>
<proteinExistence type="predicted"/>
<feature type="compositionally biased region" description="Acidic residues" evidence="1">
    <location>
        <begin position="1"/>
        <end position="11"/>
    </location>
</feature>
<feature type="compositionally biased region" description="Basic and acidic residues" evidence="1">
    <location>
        <begin position="34"/>
        <end position="44"/>
    </location>
</feature>
<dbReference type="OrthoDB" id="342264at2759"/>
<feature type="region of interest" description="Disordered" evidence="1">
    <location>
        <begin position="1"/>
        <end position="44"/>
    </location>
</feature>
<evidence type="ECO:0000256" key="1">
    <source>
        <dbReference type="SAM" id="MobiDB-lite"/>
    </source>
</evidence>
<dbReference type="Proteomes" id="UP000245119">
    <property type="component" value="Linkage Group LG10"/>
</dbReference>
<organism evidence="2 3">
    <name type="scientific">Pomacea canaliculata</name>
    <name type="common">Golden apple snail</name>
    <dbReference type="NCBI Taxonomy" id="400727"/>
    <lineage>
        <taxon>Eukaryota</taxon>
        <taxon>Metazoa</taxon>
        <taxon>Spiralia</taxon>
        <taxon>Lophotrochozoa</taxon>
        <taxon>Mollusca</taxon>
        <taxon>Gastropoda</taxon>
        <taxon>Caenogastropoda</taxon>
        <taxon>Architaenioglossa</taxon>
        <taxon>Ampullarioidea</taxon>
        <taxon>Ampullariidae</taxon>
        <taxon>Pomacea</taxon>
    </lineage>
</organism>
<evidence type="ECO:0000313" key="3">
    <source>
        <dbReference type="Proteomes" id="UP000245119"/>
    </source>
</evidence>
<reference evidence="2 3" key="1">
    <citation type="submission" date="2018-04" db="EMBL/GenBank/DDBJ databases">
        <title>The genome of golden apple snail Pomacea canaliculata provides insight into stress tolerance and invasive adaptation.</title>
        <authorList>
            <person name="Liu C."/>
            <person name="Liu B."/>
            <person name="Ren Y."/>
            <person name="Zhang Y."/>
            <person name="Wang H."/>
            <person name="Li S."/>
            <person name="Jiang F."/>
            <person name="Yin L."/>
            <person name="Zhang G."/>
            <person name="Qian W."/>
            <person name="Fan W."/>
        </authorList>
    </citation>
    <scope>NUCLEOTIDE SEQUENCE [LARGE SCALE GENOMIC DNA]</scope>
    <source>
        <strain evidence="2">SZHN2017</strain>
        <tissue evidence="2">Muscle</tissue>
    </source>
</reference>
<dbReference type="EMBL" id="PZQS01000010">
    <property type="protein sequence ID" value="PVD23392.1"/>
    <property type="molecule type" value="Genomic_DNA"/>
</dbReference>
<dbReference type="AlphaFoldDB" id="A0A2T7NQG4"/>
<feature type="compositionally biased region" description="Basic and acidic residues" evidence="1">
    <location>
        <begin position="453"/>
        <end position="469"/>
    </location>
</feature>